<accession>A0ABS4ZBZ2</accession>
<feature type="signal peptide" evidence="1">
    <location>
        <begin position="1"/>
        <end position="17"/>
    </location>
</feature>
<dbReference type="RefSeq" id="WP_210058169.1">
    <property type="nucleotide sequence ID" value="NZ_BAAAMH010000001.1"/>
</dbReference>
<proteinExistence type="predicted"/>
<evidence type="ECO:0008006" key="4">
    <source>
        <dbReference type="Google" id="ProtNLM"/>
    </source>
</evidence>
<name>A0ABS4ZBZ2_9ACTN</name>
<reference evidence="2 3" key="1">
    <citation type="submission" date="2021-03" db="EMBL/GenBank/DDBJ databases">
        <title>Sequencing the genomes of 1000 actinobacteria strains.</title>
        <authorList>
            <person name="Klenk H.-P."/>
        </authorList>
    </citation>
    <scope>NUCLEOTIDE SEQUENCE [LARGE SCALE GENOMIC DNA]</scope>
    <source>
        <strain evidence="2 3">DSM 12936</strain>
    </source>
</reference>
<dbReference type="PROSITE" id="PS51257">
    <property type="entry name" value="PROKAR_LIPOPROTEIN"/>
    <property type="match status" value="1"/>
</dbReference>
<sequence>MRKVVCAVLLPAVAVLAACSPDPVTVSGAAEASSATTPTARPTPAAAELGVQLEDRPVERSFKSGRLTFSVTYAPTSAVTGWTAEGPKAVEVTVTVNNNADPGQKIYLTRVSLRPGVRGADGDLPGPDAVVDTANLVPGYLVTFPYSYQQTFAVPPVDASAARITLGFKYEFVTLVDPKAKDYTKQTTSDAVQITLAA</sequence>
<dbReference type="EMBL" id="JAGIOB010000001">
    <property type="protein sequence ID" value="MBP2418576.1"/>
    <property type="molecule type" value="Genomic_DNA"/>
</dbReference>
<keyword evidence="3" id="KW-1185">Reference proteome</keyword>
<organism evidence="2 3">
    <name type="scientific">Microlunatus capsulatus</name>
    <dbReference type="NCBI Taxonomy" id="99117"/>
    <lineage>
        <taxon>Bacteria</taxon>
        <taxon>Bacillati</taxon>
        <taxon>Actinomycetota</taxon>
        <taxon>Actinomycetes</taxon>
        <taxon>Propionibacteriales</taxon>
        <taxon>Propionibacteriaceae</taxon>
        <taxon>Microlunatus</taxon>
    </lineage>
</organism>
<evidence type="ECO:0000256" key="1">
    <source>
        <dbReference type="SAM" id="SignalP"/>
    </source>
</evidence>
<comment type="caution">
    <text evidence="2">The sequence shown here is derived from an EMBL/GenBank/DDBJ whole genome shotgun (WGS) entry which is preliminary data.</text>
</comment>
<keyword evidence="1" id="KW-0732">Signal</keyword>
<evidence type="ECO:0000313" key="3">
    <source>
        <dbReference type="Proteomes" id="UP000758168"/>
    </source>
</evidence>
<dbReference type="Proteomes" id="UP000758168">
    <property type="component" value="Unassembled WGS sequence"/>
</dbReference>
<protein>
    <recommendedName>
        <fullName evidence="4">Lipoprotein</fullName>
    </recommendedName>
</protein>
<evidence type="ECO:0000313" key="2">
    <source>
        <dbReference type="EMBL" id="MBP2418576.1"/>
    </source>
</evidence>
<gene>
    <name evidence="2" type="ORF">JOF54_003498</name>
</gene>
<feature type="chain" id="PRO_5046778446" description="Lipoprotein" evidence="1">
    <location>
        <begin position="18"/>
        <end position="198"/>
    </location>
</feature>